<dbReference type="SMART" id="SM00271">
    <property type="entry name" value="DnaJ"/>
    <property type="match status" value="1"/>
</dbReference>
<dbReference type="PROSITE" id="PS50076">
    <property type="entry name" value="DNAJ_2"/>
    <property type="match status" value="1"/>
</dbReference>
<dbReference type="Pfam" id="PF00226">
    <property type="entry name" value="DnaJ"/>
    <property type="match status" value="1"/>
</dbReference>
<keyword evidence="2" id="KW-1133">Transmembrane helix</keyword>
<dbReference type="EMBL" id="JAVDPF010000017">
    <property type="protein sequence ID" value="KAL1875531.1"/>
    <property type="molecule type" value="Genomic_DNA"/>
</dbReference>
<accession>A0ABR3XIJ4</accession>
<organism evidence="4 5">
    <name type="scientific">Paecilomyces lecythidis</name>
    <dbReference type="NCBI Taxonomy" id="3004212"/>
    <lineage>
        <taxon>Eukaryota</taxon>
        <taxon>Fungi</taxon>
        <taxon>Dikarya</taxon>
        <taxon>Ascomycota</taxon>
        <taxon>Pezizomycotina</taxon>
        <taxon>Eurotiomycetes</taxon>
        <taxon>Eurotiomycetidae</taxon>
        <taxon>Eurotiales</taxon>
        <taxon>Thermoascaceae</taxon>
        <taxon>Paecilomyces</taxon>
    </lineage>
</organism>
<keyword evidence="2" id="KW-0472">Membrane</keyword>
<feature type="domain" description="J" evidence="3">
    <location>
        <begin position="61"/>
        <end position="136"/>
    </location>
</feature>
<dbReference type="PROSITE" id="PS00636">
    <property type="entry name" value="DNAJ_1"/>
    <property type="match status" value="1"/>
</dbReference>
<keyword evidence="5" id="KW-1185">Reference proteome</keyword>
<comment type="caution">
    <text evidence="4">The sequence shown here is derived from an EMBL/GenBank/DDBJ whole genome shotgun (WGS) entry which is preliminary data.</text>
</comment>
<feature type="compositionally biased region" description="Basic and acidic residues" evidence="1">
    <location>
        <begin position="296"/>
        <end position="306"/>
    </location>
</feature>
<feature type="region of interest" description="Disordered" evidence="1">
    <location>
        <begin position="283"/>
        <end position="306"/>
    </location>
</feature>
<dbReference type="InterPro" id="IPR050817">
    <property type="entry name" value="DjlA_DnaK_co-chaperone"/>
</dbReference>
<dbReference type="InterPro" id="IPR036869">
    <property type="entry name" value="J_dom_sf"/>
</dbReference>
<dbReference type="PRINTS" id="PR00625">
    <property type="entry name" value="JDOMAIN"/>
</dbReference>
<keyword evidence="2" id="KW-0812">Transmembrane</keyword>
<dbReference type="PANTHER" id="PTHR24074">
    <property type="entry name" value="CO-CHAPERONE PROTEIN DJLA"/>
    <property type="match status" value="1"/>
</dbReference>
<evidence type="ECO:0000313" key="4">
    <source>
        <dbReference type="EMBL" id="KAL1875531.1"/>
    </source>
</evidence>
<dbReference type="CDD" id="cd06257">
    <property type="entry name" value="DnaJ"/>
    <property type="match status" value="1"/>
</dbReference>
<evidence type="ECO:0000256" key="2">
    <source>
        <dbReference type="SAM" id="Phobius"/>
    </source>
</evidence>
<evidence type="ECO:0000313" key="5">
    <source>
        <dbReference type="Proteomes" id="UP001583193"/>
    </source>
</evidence>
<evidence type="ECO:0000256" key="1">
    <source>
        <dbReference type="SAM" id="MobiDB-lite"/>
    </source>
</evidence>
<evidence type="ECO:0000259" key="3">
    <source>
        <dbReference type="PROSITE" id="PS50076"/>
    </source>
</evidence>
<dbReference type="InterPro" id="IPR001623">
    <property type="entry name" value="DnaJ_domain"/>
</dbReference>
<gene>
    <name evidence="4" type="ORF">Plec18167_005467</name>
</gene>
<feature type="transmembrane region" description="Helical" evidence="2">
    <location>
        <begin position="192"/>
        <end position="212"/>
    </location>
</feature>
<proteinExistence type="predicted"/>
<dbReference type="SUPFAM" id="SSF46565">
    <property type="entry name" value="Chaperone J-domain"/>
    <property type="match status" value="1"/>
</dbReference>
<dbReference type="Gene3D" id="1.10.287.110">
    <property type="entry name" value="DnaJ domain"/>
    <property type="match status" value="1"/>
</dbReference>
<reference evidence="4 5" key="1">
    <citation type="journal article" date="2024" name="IMA Fungus">
        <title>IMA Genome - F19 : A genome assembly and annotation guide to empower mycologists, including annotated draft genome sequences of Ceratocystis pirilliformis, Diaporthe australafricana, Fusarium ophioides, Paecilomyces lecythidis, and Sporothrix stenoceras.</title>
        <authorList>
            <person name="Aylward J."/>
            <person name="Wilson A.M."/>
            <person name="Visagie C.M."/>
            <person name="Spraker J."/>
            <person name="Barnes I."/>
            <person name="Buitendag C."/>
            <person name="Ceriani C."/>
            <person name="Del Mar Angel L."/>
            <person name="du Plessis D."/>
            <person name="Fuchs T."/>
            <person name="Gasser K."/>
            <person name="Kramer D."/>
            <person name="Li W."/>
            <person name="Munsamy K."/>
            <person name="Piso A."/>
            <person name="Price J.L."/>
            <person name="Sonnekus B."/>
            <person name="Thomas C."/>
            <person name="van der Nest A."/>
            <person name="van Dijk A."/>
            <person name="van Heerden A."/>
            <person name="van Vuuren N."/>
            <person name="Yilmaz N."/>
            <person name="Duong T.A."/>
            <person name="van der Merwe N.A."/>
            <person name="Wingfield M.J."/>
            <person name="Wingfield B.D."/>
        </authorList>
    </citation>
    <scope>NUCLEOTIDE SEQUENCE [LARGE SCALE GENOMIC DNA]</scope>
    <source>
        <strain evidence="4 5">CMW 18167</strain>
    </source>
</reference>
<sequence>MLRKTNVICCGGLQVLTAYPPAPRASPSRPTVPGEACWQRGRFYATVHEPSDADLSWPSTPSFTPYDIFKQDRAAPYSKRRYYDLVKIYHPDRPCNDHPVCRDITREVRLQRYRLIVSAHEILSDPSKRAAYDQFGVGWHDHPDHKTSPPPRYHPGMNMDDPIFANATWEDWQRWYNRDNPKQRTIVDHRTFATFVILLAMFGAAMQVSWLGQFTIGWDERVRDMNEQSMRFLAGRRQQTQNQMKSTEAKVQSFLIRRDPSGYGLKEGEQEVYKKVLDPRSRAPLKEVEQLDPDAGLEKRDQENPR</sequence>
<name>A0ABR3XIJ4_9EURO</name>
<protein>
    <recommendedName>
        <fullName evidence="3">J domain-containing protein</fullName>
    </recommendedName>
</protein>
<dbReference type="Proteomes" id="UP001583193">
    <property type="component" value="Unassembled WGS sequence"/>
</dbReference>
<dbReference type="InterPro" id="IPR018253">
    <property type="entry name" value="DnaJ_domain_CS"/>
</dbReference>